<dbReference type="GO" id="GO:0006612">
    <property type="term" value="P:protein targeting to membrane"/>
    <property type="evidence" value="ECO:0007669"/>
    <property type="project" value="TreeGrafter"/>
</dbReference>
<dbReference type="InterPro" id="IPR001594">
    <property type="entry name" value="Palmitoyltrfase_DHHC"/>
</dbReference>
<dbReference type="GO" id="GO:0044231">
    <property type="term" value="C:host cell presynaptic membrane"/>
    <property type="evidence" value="ECO:0007669"/>
    <property type="project" value="UniProtKB-KW"/>
</dbReference>
<comment type="domain">
    <text evidence="13">The DHHC domain is required for palmitoyltransferase activity.</text>
</comment>
<dbReference type="PROSITE" id="PS50088">
    <property type="entry name" value="ANK_REPEAT"/>
    <property type="match status" value="1"/>
</dbReference>
<keyword evidence="12" id="KW-0040">ANK repeat</keyword>
<evidence type="ECO:0000256" key="13">
    <source>
        <dbReference type="RuleBase" id="RU079119"/>
    </source>
</evidence>
<dbReference type="Gene3D" id="1.25.40.20">
    <property type="entry name" value="Ankyrin repeat-containing domain"/>
    <property type="match status" value="1"/>
</dbReference>
<dbReference type="OrthoDB" id="6514539at2759"/>
<feature type="domain" description="Palmitoyltransferase DHHC" evidence="14">
    <location>
        <begin position="209"/>
        <end position="324"/>
    </location>
</feature>
<keyword evidence="6 13" id="KW-0812">Transmembrane</keyword>
<dbReference type="GO" id="GO:0019706">
    <property type="term" value="F:protein-cysteine S-palmitoyltransferase activity"/>
    <property type="evidence" value="ECO:0007669"/>
    <property type="project" value="UniProtKB-EC"/>
</dbReference>
<evidence type="ECO:0000256" key="11">
    <source>
        <dbReference type="ARBA" id="ARBA00023315"/>
    </source>
</evidence>
<evidence type="ECO:0000256" key="5">
    <source>
        <dbReference type="ARBA" id="ARBA00022679"/>
    </source>
</evidence>
<dbReference type="EMBL" id="NCKU01007428">
    <property type="protein sequence ID" value="RWS02647.1"/>
    <property type="molecule type" value="Genomic_DNA"/>
</dbReference>
<keyword evidence="16" id="KW-1185">Reference proteome</keyword>
<keyword evidence="9 13" id="KW-0472">Membrane</keyword>
<keyword evidence="8" id="KW-0638">Presynaptic neurotoxin</keyword>
<feature type="transmembrane region" description="Helical" evidence="13">
    <location>
        <begin position="112"/>
        <end position="133"/>
    </location>
</feature>
<evidence type="ECO:0000256" key="9">
    <source>
        <dbReference type="ARBA" id="ARBA00023136"/>
    </source>
</evidence>
<dbReference type="InterPro" id="IPR039859">
    <property type="entry name" value="PFA4/ZDH16/20/ERF2-like"/>
</dbReference>
<evidence type="ECO:0000256" key="3">
    <source>
        <dbReference type="ARBA" id="ARBA00022483"/>
    </source>
</evidence>
<keyword evidence="11 13" id="KW-0012">Acyltransferase</keyword>
<dbReference type="InterPro" id="IPR036770">
    <property type="entry name" value="Ankyrin_rpt-contain_sf"/>
</dbReference>
<sequence>MFGYNDETKGSETVLHLLSRGANLNHEDKNGMNALHYATLKNNDETVHLLLTVGIDANDASYKGVKPLHLAISNSNTYLIKILTPLTKDAKNMPIRHLKPYKSFRETLDDTFTLIAKMFIFICYLGALFWVYPQYAFHYYPATKNYLLLHSLLITSSVLLWFFWYQTMNTDPGYLPLNTTQYSEKLQTKLNLALSIKSTRWLPVDPNQGIKFCHTCKTIQPRRSKHCRFCNRCTARFDHHCIYLDTCIGERNRLFFFGLIMSMLLTGLLFLILIFIVIRQENWNFNSYHLSNISYCVKLIFVGGILTITTLRRAAINLTQNEEIRFSRYKYLRSKNGSFRNPFDRGIIKNLFEHFNLSDYTFKERFPL</sequence>
<keyword evidence="8" id="KW-0800">Toxin</keyword>
<evidence type="ECO:0000256" key="12">
    <source>
        <dbReference type="PROSITE-ProRule" id="PRU00023"/>
    </source>
</evidence>
<name>A0A443QI06_9ACAR</name>
<evidence type="ECO:0000256" key="8">
    <source>
        <dbReference type="ARBA" id="ARBA00023028"/>
    </source>
</evidence>
<feature type="transmembrane region" description="Helical" evidence="13">
    <location>
        <begin position="254"/>
        <end position="278"/>
    </location>
</feature>
<dbReference type="GO" id="GO:0005794">
    <property type="term" value="C:Golgi apparatus"/>
    <property type="evidence" value="ECO:0007669"/>
    <property type="project" value="TreeGrafter"/>
</dbReference>
<evidence type="ECO:0000256" key="10">
    <source>
        <dbReference type="ARBA" id="ARBA00023298"/>
    </source>
</evidence>
<evidence type="ECO:0000256" key="4">
    <source>
        <dbReference type="ARBA" id="ARBA00022537"/>
    </source>
</evidence>
<dbReference type="SUPFAM" id="SSF48403">
    <property type="entry name" value="Ankyrin repeat"/>
    <property type="match status" value="1"/>
</dbReference>
<keyword evidence="3" id="KW-0268">Exocytosis</keyword>
<organism evidence="15 16">
    <name type="scientific">Dinothrombium tinctorium</name>
    <dbReference type="NCBI Taxonomy" id="1965070"/>
    <lineage>
        <taxon>Eukaryota</taxon>
        <taxon>Metazoa</taxon>
        <taxon>Ecdysozoa</taxon>
        <taxon>Arthropoda</taxon>
        <taxon>Chelicerata</taxon>
        <taxon>Arachnida</taxon>
        <taxon>Acari</taxon>
        <taxon>Acariformes</taxon>
        <taxon>Trombidiformes</taxon>
        <taxon>Prostigmata</taxon>
        <taxon>Anystina</taxon>
        <taxon>Parasitengona</taxon>
        <taxon>Trombidioidea</taxon>
        <taxon>Trombidiidae</taxon>
        <taxon>Dinothrombium</taxon>
    </lineage>
</organism>
<dbReference type="PROSITE" id="PS50216">
    <property type="entry name" value="DHHC"/>
    <property type="match status" value="1"/>
</dbReference>
<comment type="caution">
    <text evidence="15">The sequence shown here is derived from an EMBL/GenBank/DDBJ whole genome shotgun (WGS) entry which is preliminary data.</text>
</comment>
<comment type="subcellular location">
    <subcellularLocation>
        <location evidence="1">Membrane</location>
        <topology evidence="1">Multi-pass membrane protein</topology>
    </subcellularLocation>
    <subcellularLocation>
        <location evidence="2">Target cell membrane</location>
    </subcellularLocation>
</comment>
<evidence type="ECO:0000256" key="1">
    <source>
        <dbReference type="ARBA" id="ARBA00004141"/>
    </source>
</evidence>
<comment type="similarity">
    <text evidence="13">Belongs to the DHHC palmitoyltransferase family.</text>
</comment>
<dbReference type="GO" id="GO:0016020">
    <property type="term" value="C:membrane"/>
    <property type="evidence" value="ECO:0007669"/>
    <property type="project" value="UniProtKB-SubCell"/>
</dbReference>
<dbReference type="GO" id="GO:0006887">
    <property type="term" value="P:exocytosis"/>
    <property type="evidence" value="ECO:0007669"/>
    <property type="project" value="UniProtKB-KW"/>
</dbReference>
<dbReference type="GO" id="GO:0044218">
    <property type="term" value="C:other organism cell membrane"/>
    <property type="evidence" value="ECO:0007669"/>
    <property type="project" value="UniProtKB-KW"/>
</dbReference>
<keyword evidence="10" id="KW-1053">Target membrane</keyword>
<dbReference type="PANTHER" id="PTHR22883">
    <property type="entry name" value="ZINC FINGER DHHC DOMAIN CONTAINING PROTEIN"/>
    <property type="match status" value="1"/>
</dbReference>
<evidence type="ECO:0000313" key="16">
    <source>
        <dbReference type="Proteomes" id="UP000285301"/>
    </source>
</evidence>
<feature type="transmembrane region" description="Helical" evidence="13">
    <location>
        <begin position="290"/>
        <end position="311"/>
    </location>
</feature>
<reference evidence="15 16" key="1">
    <citation type="journal article" date="2018" name="Gigascience">
        <title>Genomes of trombidid mites reveal novel predicted allergens and laterally-transferred genes associated with secondary metabolism.</title>
        <authorList>
            <person name="Dong X."/>
            <person name="Chaisiri K."/>
            <person name="Xia D."/>
            <person name="Armstrong S.D."/>
            <person name="Fang Y."/>
            <person name="Donnelly M.J."/>
            <person name="Kadowaki T."/>
            <person name="McGarry J.W."/>
            <person name="Darby A.C."/>
            <person name="Makepeace B.L."/>
        </authorList>
    </citation>
    <scope>NUCLEOTIDE SEQUENCE [LARGE SCALE GENOMIC DNA]</scope>
    <source>
        <strain evidence="15">UoL-WK</strain>
    </source>
</reference>
<gene>
    <name evidence="15" type="ORF">B4U79_12014</name>
</gene>
<evidence type="ECO:0000313" key="15">
    <source>
        <dbReference type="EMBL" id="RWS02647.1"/>
    </source>
</evidence>
<comment type="catalytic activity">
    <reaction evidence="13">
        <text>L-cysteinyl-[protein] + hexadecanoyl-CoA = S-hexadecanoyl-L-cysteinyl-[protein] + CoA</text>
        <dbReference type="Rhea" id="RHEA:36683"/>
        <dbReference type="Rhea" id="RHEA-COMP:10131"/>
        <dbReference type="Rhea" id="RHEA-COMP:11032"/>
        <dbReference type="ChEBI" id="CHEBI:29950"/>
        <dbReference type="ChEBI" id="CHEBI:57287"/>
        <dbReference type="ChEBI" id="CHEBI:57379"/>
        <dbReference type="ChEBI" id="CHEBI:74151"/>
        <dbReference type="EC" id="2.3.1.225"/>
    </reaction>
</comment>
<keyword evidence="4" id="KW-1052">Target cell membrane</keyword>
<evidence type="ECO:0000256" key="7">
    <source>
        <dbReference type="ARBA" id="ARBA00022989"/>
    </source>
</evidence>
<evidence type="ECO:0000256" key="6">
    <source>
        <dbReference type="ARBA" id="ARBA00022692"/>
    </source>
</evidence>
<proteinExistence type="inferred from homology"/>
<feature type="transmembrane region" description="Helical" evidence="13">
    <location>
        <begin position="145"/>
        <end position="165"/>
    </location>
</feature>
<keyword evidence="7 13" id="KW-1133">Transmembrane helix</keyword>
<dbReference type="Proteomes" id="UP000285301">
    <property type="component" value="Unassembled WGS sequence"/>
</dbReference>
<evidence type="ECO:0000256" key="2">
    <source>
        <dbReference type="ARBA" id="ARBA00004175"/>
    </source>
</evidence>
<dbReference type="AlphaFoldDB" id="A0A443QI06"/>
<dbReference type="PROSITE" id="PS50297">
    <property type="entry name" value="ANK_REP_REGION"/>
    <property type="match status" value="1"/>
</dbReference>
<keyword evidence="5 13" id="KW-0808">Transferase</keyword>
<dbReference type="GO" id="GO:0005783">
    <property type="term" value="C:endoplasmic reticulum"/>
    <property type="evidence" value="ECO:0007669"/>
    <property type="project" value="TreeGrafter"/>
</dbReference>
<evidence type="ECO:0000259" key="14">
    <source>
        <dbReference type="Pfam" id="PF01529"/>
    </source>
</evidence>
<keyword evidence="8" id="KW-0528">Neurotoxin</keyword>
<protein>
    <recommendedName>
        <fullName evidence="13">Palmitoyltransferase</fullName>
        <ecNumber evidence="13">2.3.1.225</ecNumber>
    </recommendedName>
</protein>
<dbReference type="SMART" id="SM00248">
    <property type="entry name" value="ANK"/>
    <property type="match status" value="2"/>
</dbReference>
<accession>A0A443QI06</accession>
<dbReference type="STRING" id="1965070.A0A443QI06"/>
<dbReference type="Pfam" id="PF01529">
    <property type="entry name" value="DHHC"/>
    <property type="match status" value="1"/>
</dbReference>
<dbReference type="InterPro" id="IPR002110">
    <property type="entry name" value="Ankyrin_rpt"/>
</dbReference>
<dbReference type="EC" id="2.3.1.225" evidence="13"/>
<dbReference type="Pfam" id="PF12796">
    <property type="entry name" value="Ank_2"/>
    <property type="match status" value="1"/>
</dbReference>
<feature type="repeat" description="ANK" evidence="12">
    <location>
        <begin position="30"/>
        <end position="62"/>
    </location>
</feature>